<keyword evidence="1" id="KW-0547">Nucleotide-binding</keyword>
<dbReference type="PANTHER" id="PTHR14025">
    <property type="entry name" value="FANCONI ANEMIA GROUP M FANCM FAMILY MEMBER"/>
    <property type="match status" value="1"/>
</dbReference>
<dbReference type="KEGG" id="psyt:DSAG12_01476"/>
<dbReference type="SUPFAM" id="SSF47781">
    <property type="entry name" value="RuvA domain 2-like"/>
    <property type="match status" value="1"/>
</dbReference>
<reference evidence="12 13" key="2">
    <citation type="journal article" date="2024" name="Int. J. Syst. Evol. Microbiol.">
        <title>Promethearchaeum syntrophicum gen. nov., sp. nov., an anaerobic, obligately syntrophic archaeon, the first isolate of the lineage 'Asgard' archaea, and proposal of the new archaeal phylum Promethearchaeota phyl. nov. and kingdom Promethearchaeati regn. nov.</title>
        <authorList>
            <person name="Imachi H."/>
            <person name="Nobu M.K."/>
            <person name="Kato S."/>
            <person name="Takaki Y."/>
            <person name="Miyazaki M."/>
            <person name="Miyata M."/>
            <person name="Ogawara M."/>
            <person name="Saito Y."/>
            <person name="Sakai S."/>
            <person name="Tahara Y.O."/>
            <person name="Takano Y."/>
            <person name="Tasumi E."/>
            <person name="Uematsu K."/>
            <person name="Yoshimura T."/>
            <person name="Itoh T."/>
            <person name="Ohkuma M."/>
            <person name="Takai K."/>
        </authorList>
    </citation>
    <scope>NUCLEOTIDE SEQUENCE [LARGE SCALE GENOMIC DNA]</scope>
    <source>
        <strain evidence="12 13">MK-D1</strain>
    </source>
</reference>
<dbReference type="Pfam" id="PF00271">
    <property type="entry name" value="Helicase_C"/>
    <property type="match status" value="1"/>
</dbReference>
<dbReference type="SMART" id="SM00490">
    <property type="entry name" value="HELICc"/>
    <property type="match status" value="1"/>
</dbReference>
<dbReference type="SMART" id="SM00487">
    <property type="entry name" value="DEXDc"/>
    <property type="match status" value="1"/>
</dbReference>
<keyword evidence="4" id="KW-0347">Helicase</keyword>
<dbReference type="GO" id="GO:0004518">
    <property type="term" value="F:nuclease activity"/>
    <property type="evidence" value="ECO:0007669"/>
    <property type="project" value="InterPro"/>
</dbReference>
<dbReference type="Pfam" id="PF21210">
    <property type="entry name" value="RNA_helicase_helical"/>
    <property type="match status" value="1"/>
</dbReference>
<dbReference type="FunFam" id="3.40.50.300:FF:001992">
    <property type="entry name" value="ATP-dependent RNA helicase, putative"/>
    <property type="match status" value="1"/>
</dbReference>
<dbReference type="SMART" id="SM00891">
    <property type="entry name" value="ERCC4"/>
    <property type="match status" value="1"/>
</dbReference>
<dbReference type="InterPro" id="IPR003593">
    <property type="entry name" value="AAA+_ATPase"/>
</dbReference>
<keyword evidence="9" id="KW-0812">Transmembrane</keyword>
<dbReference type="Pfam" id="PF14520">
    <property type="entry name" value="HHH_5"/>
    <property type="match status" value="1"/>
</dbReference>
<feature type="compositionally biased region" description="Basic and acidic residues" evidence="8">
    <location>
        <begin position="555"/>
        <end position="571"/>
    </location>
</feature>
<feature type="region of interest" description="Disordered" evidence="8">
    <location>
        <begin position="551"/>
        <end position="571"/>
    </location>
</feature>
<keyword evidence="5" id="KW-0067">ATP-binding</keyword>
<dbReference type="PANTHER" id="PTHR14025:SF20">
    <property type="entry name" value="FANCONI ANEMIA GROUP M PROTEIN"/>
    <property type="match status" value="1"/>
</dbReference>
<sequence>MLDQFINHEFLKPNLLLKRKYQVDIFVTCSKKNCLVVVPTGLGKTIIALLLSLHYLKKKKKSKIIFLAPTRPLVEQHLQTFKNLTNFDSESLIMMTGTIAPKKRVELYKEDDTKCFFMTPQVLQNDIIGNRVSLLDVALIIFDEAHRASGNYAYNFLAKKYVEHARKPRILAMTASPGKNREIIEEVMQNLFLETIEIRTDSDPDVKPYIQDVKVIWKDIELPEEMHQLNRLIVEMKKKIYKELKSNELLDSENVQKITRRNLLSAMSALDALIVKGKYGSDLPRLLYCKKLFSNAIRLSHMSELLEAHGIKSLKTYLDKNLKDVQEGKGGKSLEELFNNSRMDEIIENVKMLTFDKVDHPKMIILMDILQEQFQINPESRILVFCHFRDTISHIIKEISNNELIKPSKFIGQQTKGKEKGFSQKKQLEILEQFKNGDFNTLVATSVGEEGLDISECDVVIFFDVVPSEIRAIQRRGRTGRNKSGKVYVFKTKGTREEGYFWAEKRREKEMKRVLKEIKKDLGDSPLQRKSKKKKDLISFIQTSGKKQISSQKEVLAKEKNSEKSEKNEIDNETKFEKKKINFSANTVPIDSSEPKILVDSRETASSVTRELSERNALISLEKLPIGDYIISERCGIERKSVQDFTDSIKDGRLFKELQKLRTQFSLPILILEGNLNSILSIKRAAILGTLSSILLNMNILLLQTLSPEETAEMLYALAKKEQQTKDKKNFSIRFKKLPEKISEQMEYIVSGIPGINSSRAKDLLNQFHSLRELFSAEIEDLEKTPNIGPVLAQTILKYSITDYEKSTKTENQ</sequence>
<dbReference type="PROSITE" id="PS51192">
    <property type="entry name" value="HELICASE_ATP_BIND_1"/>
    <property type="match status" value="1"/>
</dbReference>
<evidence type="ECO:0000256" key="8">
    <source>
        <dbReference type="SAM" id="MobiDB-lite"/>
    </source>
</evidence>
<evidence type="ECO:0000313" key="13">
    <source>
        <dbReference type="Proteomes" id="UP000321408"/>
    </source>
</evidence>
<evidence type="ECO:0000256" key="6">
    <source>
        <dbReference type="ARBA" id="ARBA00023125"/>
    </source>
</evidence>
<dbReference type="Pfam" id="PF00270">
    <property type="entry name" value="DEAD"/>
    <property type="match status" value="1"/>
</dbReference>
<feature type="domain" description="Helicase ATP-binding" evidence="10">
    <location>
        <begin position="25"/>
        <end position="195"/>
    </location>
</feature>
<evidence type="ECO:0000259" key="11">
    <source>
        <dbReference type="PROSITE" id="PS51194"/>
    </source>
</evidence>
<feature type="transmembrane region" description="Helical" evidence="9">
    <location>
        <begin position="36"/>
        <end position="56"/>
    </location>
</feature>
<evidence type="ECO:0000256" key="5">
    <source>
        <dbReference type="ARBA" id="ARBA00022840"/>
    </source>
</evidence>
<proteinExistence type="predicted"/>
<accession>A0A5B9D919</accession>
<feature type="domain" description="Helicase C-terminal" evidence="11">
    <location>
        <begin position="362"/>
        <end position="538"/>
    </location>
</feature>
<dbReference type="InterPro" id="IPR006166">
    <property type="entry name" value="ERCC4_domain"/>
</dbReference>
<evidence type="ECO:0000256" key="2">
    <source>
        <dbReference type="ARBA" id="ARBA00022763"/>
    </source>
</evidence>
<dbReference type="InterPro" id="IPR010994">
    <property type="entry name" value="RuvA_2-like"/>
</dbReference>
<evidence type="ECO:0000256" key="7">
    <source>
        <dbReference type="ARBA" id="ARBA00023204"/>
    </source>
</evidence>
<evidence type="ECO:0000313" key="12">
    <source>
        <dbReference type="EMBL" id="QEE15649.1"/>
    </source>
</evidence>
<organism evidence="12 13">
    <name type="scientific">Promethearchaeum syntrophicum</name>
    <dbReference type="NCBI Taxonomy" id="2594042"/>
    <lineage>
        <taxon>Archaea</taxon>
        <taxon>Promethearchaeati</taxon>
        <taxon>Promethearchaeota</taxon>
        <taxon>Promethearchaeia</taxon>
        <taxon>Promethearchaeales</taxon>
        <taxon>Promethearchaeaceae</taxon>
        <taxon>Promethearchaeum</taxon>
    </lineage>
</organism>
<dbReference type="SUPFAM" id="SSF52540">
    <property type="entry name" value="P-loop containing nucleoside triphosphate hydrolases"/>
    <property type="match status" value="1"/>
</dbReference>
<dbReference type="GO" id="GO:0003677">
    <property type="term" value="F:DNA binding"/>
    <property type="evidence" value="ECO:0007669"/>
    <property type="project" value="UniProtKB-KW"/>
</dbReference>
<dbReference type="InterPro" id="IPR011335">
    <property type="entry name" value="Restrct_endonuc-II-like"/>
</dbReference>
<dbReference type="Gene3D" id="3.40.50.10130">
    <property type="match status" value="1"/>
</dbReference>
<evidence type="ECO:0000256" key="1">
    <source>
        <dbReference type="ARBA" id="ARBA00022741"/>
    </source>
</evidence>
<dbReference type="InterPro" id="IPR041755">
    <property type="entry name" value="Hef_ID"/>
</dbReference>
<dbReference type="GO" id="GO:0004386">
    <property type="term" value="F:helicase activity"/>
    <property type="evidence" value="ECO:0007669"/>
    <property type="project" value="UniProtKB-KW"/>
</dbReference>
<dbReference type="Gene3D" id="1.10.150.20">
    <property type="entry name" value="5' to 3' exonuclease, C-terminal subdomain"/>
    <property type="match status" value="1"/>
</dbReference>
<dbReference type="GO" id="GO:0005524">
    <property type="term" value="F:ATP binding"/>
    <property type="evidence" value="ECO:0007669"/>
    <property type="project" value="UniProtKB-KW"/>
</dbReference>
<gene>
    <name evidence="12" type="ORF">DSAG12_01476</name>
</gene>
<dbReference type="InterPro" id="IPR001650">
    <property type="entry name" value="Helicase_C-like"/>
</dbReference>
<dbReference type="GO" id="GO:0140097">
    <property type="term" value="F:catalytic activity, acting on DNA"/>
    <property type="evidence" value="ECO:0007669"/>
    <property type="project" value="UniProtKB-ARBA"/>
</dbReference>
<dbReference type="PROSITE" id="PS51194">
    <property type="entry name" value="HELICASE_CTER"/>
    <property type="match status" value="1"/>
</dbReference>
<dbReference type="InterPro" id="IPR027417">
    <property type="entry name" value="P-loop_NTPase"/>
</dbReference>
<keyword evidence="9" id="KW-1133">Transmembrane helix</keyword>
<dbReference type="CDD" id="cd20075">
    <property type="entry name" value="XPF_nuclease_XPF_arch"/>
    <property type="match status" value="1"/>
</dbReference>
<protein>
    <submittedName>
        <fullName evidence="12">ERCC4 domain-containing protein</fullName>
    </submittedName>
</protein>
<dbReference type="Proteomes" id="UP000321408">
    <property type="component" value="Chromosome"/>
</dbReference>
<keyword evidence="6" id="KW-0238">DNA-binding</keyword>
<keyword evidence="2" id="KW-0227">DNA damage</keyword>
<evidence type="ECO:0000256" key="9">
    <source>
        <dbReference type="SAM" id="Phobius"/>
    </source>
</evidence>
<dbReference type="NCBIfam" id="NF010337">
    <property type="entry name" value="PRK13766.1"/>
    <property type="match status" value="1"/>
</dbReference>
<evidence type="ECO:0000256" key="4">
    <source>
        <dbReference type="ARBA" id="ARBA00022806"/>
    </source>
</evidence>
<dbReference type="Gene3D" id="3.40.50.300">
    <property type="entry name" value="P-loop containing nucleotide triphosphate hydrolases"/>
    <property type="match status" value="2"/>
</dbReference>
<evidence type="ECO:0000256" key="3">
    <source>
        <dbReference type="ARBA" id="ARBA00022801"/>
    </source>
</evidence>
<dbReference type="Pfam" id="PF02732">
    <property type="entry name" value="ERCC4"/>
    <property type="match status" value="1"/>
</dbReference>
<keyword evidence="7" id="KW-0234">DNA repair</keyword>
<dbReference type="InterPro" id="IPR011545">
    <property type="entry name" value="DEAD/DEAH_box_helicase_dom"/>
</dbReference>
<dbReference type="InterPro" id="IPR014001">
    <property type="entry name" value="Helicase_ATP-bd"/>
</dbReference>
<evidence type="ECO:0000259" key="10">
    <source>
        <dbReference type="PROSITE" id="PS51192"/>
    </source>
</evidence>
<dbReference type="SUPFAM" id="SSF52980">
    <property type="entry name" value="Restriction endonuclease-like"/>
    <property type="match status" value="1"/>
</dbReference>
<dbReference type="RefSeq" id="WP_147662551.1">
    <property type="nucleotide sequence ID" value="NZ_CP042905.2"/>
</dbReference>
<keyword evidence="13" id="KW-1185">Reference proteome</keyword>
<keyword evidence="9" id="KW-0472">Membrane</keyword>
<dbReference type="OrthoDB" id="9764at2157"/>
<reference evidence="12 13" key="1">
    <citation type="journal article" date="2020" name="Nature">
        <title>Isolation of an archaeon at the prokaryote-eukaryote interface.</title>
        <authorList>
            <person name="Imachi H."/>
            <person name="Nobu M.K."/>
            <person name="Nakahara N."/>
            <person name="Morono Y."/>
            <person name="Ogawara M."/>
            <person name="Takaki Y."/>
            <person name="Takano Y."/>
            <person name="Uematsu K."/>
            <person name="Ikuta T."/>
            <person name="Ito M."/>
            <person name="Matsui Y."/>
            <person name="Miyazaki M."/>
            <person name="Murata K."/>
            <person name="Saito Y."/>
            <person name="Sakai S."/>
            <person name="Song C."/>
            <person name="Tasumi E."/>
            <person name="Yamanaka Y."/>
            <person name="Yamaguchi T."/>
            <person name="Kamagata Y."/>
            <person name="Tamaki H."/>
            <person name="Takai K."/>
        </authorList>
    </citation>
    <scope>NUCLEOTIDE SEQUENCE [LARGE SCALE GENOMIC DNA]</scope>
    <source>
        <strain evidence="12 13">MK-D1</strain>
    </source>
</reference>
<dbReference type="Gene3D" id="1.20.1320.20">
    <property type="entry name" value="hef helicase domain"/>
    <property type="match status" value="1"/>
</dbReference>
<dbReference type="EMBL" id="CP042905">
    <property type="protein sequence ID" value="QEE15649.1"/>
    <property type="molecule type" value="Genomic_DNA"/>
</dbReference>
<keyword evidence="3" id="KW-0378">Hydrolase</keyword>
<dbReference type="AlphaFoldDB" id="A0A5B9D919"/>
<dbReference type="SMART" id="SM00382">
    <property type="entry name" value="AAA"/>
    <property type="match status" value="1"/>
</dbReference>
<dbReference type="GO" id="GO:0006281">
    <property type="term" value="P:DNA repair"/>
    <property type="evidence" value="ECO:0007669"/>
    <property type="project" value="UniProtKB-KW"/>
</dbReference>
<dbReference type="GeneID" id="41329470"/>
<dbReference type="GO" id="GO:0016787">
    <property type="term" value="F:hydrolase activity"/>
    <property type="evidence" value="ECO:0007669"/>
    <property type="project" value="UniProtKB-KW"/>
</dbReference>
<name>A0A5B9D919_9ARCH</name>